<name>A0A9X2FP62_9RHOB</name>
<dbReference type="Proteomes" id="UP001139477">
    <property type="component" value="Unassembled WGS sequence"/>
</dbReference>
<dbReference type="SUPFAM" id="SSF53720">
    <property type="entry name" value="ALDH-like"/>
    <property type="match status" value="1"/>
</dbReference>
<dbReference type="GO" id="GO:0006210">
    <property type="term" value="P:thymine catabolic process"/>
    <property type="evidence" value="ECO:0007669"/>
    <property type="project" value="TreeGrafter"/>
</dbReference>
<proteinExistence type="predicted"/>
<protein>
    <recommendedName>
        <fullName evidence="1">methylmalonate-semialdehyde dehydrogenase (CoA acylating)</fullName>
        <ecNumber evidence="1">1.2.1.27</ecNumber>
    </recommendedName>
</protein>
<keyword evidence="2" id="KW-0560">Oxidoreductase</keyword>
<evidence type="ECO:0000256" key="1">
    <source>
        <dbReference type="ARBA" id="ARBA00013048"/>
    </source>
</evidence>
<dbReference type="InterPro" id="IPR010061">
    <property type="entry name" value="MeMal-semiAld_DH"/>
</dbReference>
<dbReference type="Gene3D" id="3.40.309.10">
    <property type="entry name" value="Aldehyde Dehydrogenase, Chain A, domain 2"/>
    <property type="match status" value="1"/>
</dbReference>
<feature type="domain" description="Aldehyde dehydrogenase" evidence="4">
    <location>
        <begin position="15"/>
        <end position="479"/>
    </location>
</feature>
<keyword evidence="3" id="KW-0520">NAD</keyword>
<dbReference type="PANTHER" id="PTHR43866">
    <property type="entry name" value="MALONATE-SEMIALDEHYDE DEHYDROGENASE"/>
    <property type="match status" value="1"/>
</dbReference>
<keyword evidence="6" id="KW-1185">Reference proteome</keyword>
<dbReference type="PANTHER" id="PTHR43866:SF4">
    <property type="entry name" value="MALONATE-SEMIALDEHYDE DEHYDROGENASE"/>
    <property type="match status" value="1"/>
</dbReference>
<dbReference type="InterPro" id="IPR016162">
    <property type="entry name" value="Ald_DH_N"/>
</dbReference>
<dbReference type="GO" id="GO:0004491">
    <property type="term" value="F:methylmalonate-semialdehyde dehydrogenase (acylating, NAD) activity"/>
    <property type="evidence" value="ECO:0007669"/>
    <property type="project" value="UniProtKB-EC"/>
</dbReference>
<evidence type="ECO:0000313" key="6">
    <source>
        <dbReference type="Proteomes" id="UP001139477"/>
    </source>
</evidence>
<dbReference type="AlphaFoldDB" id="A0A9X2FP62"/>
<evidence type="ECO:0000256" key="3">
    <source>
        <dbReference type="ARBA" id="ARBA00023027"/>
    </source>
</evidence>
<dbReference type="CDD" id="cd07085">
    <property type="entry name" value="ALDH_F6_MMSDH"/>
    <property type="match status" value="1"/>
</dbReference>
<gene>
    <name evidence="5" type="ORF">NHG85_10035</name>
</gene>
<dbReference type="RefSeq" id="WP_253332010.1">
    <property type="nucleotide sequence ID" value="NZ_JAMYXC010000153.1"/>
</dbReference>
<comment type="caution">
    <text evidence="5">The sequence shown here is derived from an EMBL/GenBank/DDBJ whole genome shotgun (WGS) entry which is preliminary data.</text>
</comment>
<dbReference type="NCBIfam" id="TIGR01722">
    <property type="entry name" value="MMSDH"/>
    <property type="match status" value="1"/>
</dbReference>
<dbReference type="EC" id="1.2.1.27" evidence="1"/>
<dbReference type="GO" id="GO:0006574">
    <property type="term" value="P:L-valine catabolic process"/>
    <property type="evidence" value="ECO:0007669"/>
    <property type="project" value="TreeGrafter"/>
</dbReference>
<dbReference type="FunFam" id="3.40.605.10:FF:000003">
    <property type="entry name" value="Methylmalonate-semialdehyde dehydrogenase [acylating]"/>
    <property type="match status" value="1"/>
</dbReference>
<dbReference type="Pfam" id="PF00171">
    <property type="entry name" value="Aldedh"/>
    <property type="match status" value="1"/>
</dbReference>
<dbReference type="InterPro" id="IPR016161">
    <property type="entry name" value="Ald_DH/histidinol_DH"/>
</dbReference>
<reference evidence="5" key="1">
    <citation type="submission" date="2022-06" db="EMBL/GenBank/DDBJ databases">
        <title>Limimaricola sediminis sp. nov., isolated from an intertidal sediment.</title>
        <authorList>
            <person name="Shao X."/>
        </authorList>
    </citation>
    <scope>NUCLEOTIDE SEQUENCE</scope>
    <source>
        <strain evidence="5">ASW11-118</strain>
    </source>
</reference>
<sequence>MQEMTHYIGGDHVKGGSGRFADVFNPATGEVQGQAPLASRAEIDHAVEVAQAAQPKWAATNPQRRARVMMEYVRLLNRDMDKLAEALSREHGKTIPDAKGDVQRGLEVVEFCIGAPHLLKGEYTDGAGPGIDMYSMRQPLGVSAGITPFNFPAMIPMWMFAPAIACGNAFILKPSERAPSVPLMLAELMEEAGLPAGILQVVNGDKEAVDAILEHEGIASVGFVGSTPIAEYIYGKGCAHGKRVQCFGGAKNHMIIMPDADMEKAADALVGAGYGAAGERCMAISVAVPVGEETADRLIAALKPRVESLKVGPYTSGDDVDFGPVVTAAAKENILNLVQSGVDAGAELVVDGRDFNLQGYENGFFVGAHLFDRVTPDMDIYRKEIFGPVLSTVRAGSYEEALKLAMDHEMGNGTAIFTRDGDAARDFANRVNVGMVGINVPIPVPLAYHSFGGWKKSAFGDLNQHGTDSFKFYTKTKTVTARWPSGIKDGGEFNFKPMD</sequence>
<organism evidence="5 6">
    <name type="scientific">Limimaricola litoreus</name>
    <dbReference type="NCBI Taxonomy" id="2955316"/>
    <lineage>
        <taxon>Bacteria</taxon>
        <taxon>Pseudomonadati</taxon>
        <taxon>Pseudomonadota</taxon>
        <taxon>Alphaproteobacteria</taxon>
        <taxon>Rhodobacterales</taxon>
        <taxon>Paracoccaceae</taxon>
        <taxon>Limimaricola</taxon>
    </lineage>
</organism>
<dbReference type="PROSITE" id="PS00070">
    <property type="entry name" value="ALDEHYDE_DEHYDR_CYS"/>
    <property type="match status" value="1"/>
</dbReference>
<evidence type="ECO:0000256" key="2">
    <source>
        <dbReference type="ARBA" id="ARBA00023002"/>
    </source>
</evidence>
<evidence type="ECO:0000259" key="4">
    <source>
        <dbReference type="Pfam" id="PF00171"/>
    </source>
</evidence>
<dbReference type="InterPro" id="IPR016163">
    <property type="entry name" value="Ald_DH_C"/>
</dbReference>
<dbReference type="Gene3D" id="3.40.605.10">
    <property type="entry name" value="Aldehyde Dehydrogenase, Chain A, domain 1"/>
    <property type="match status" value="1"/>
</dbReference>
<dbReference type="InterPro" id="IPR015590">
    <property type="entry name" value="Aldehyde_DH_dom"/>
</dbReference>
<dbReference type="EMBL" id="JAMYXC010000153">
    <property type="protein sequence ID" value="MCP1168859.1"/>
    <property type="molecule type" value="Genomic_DNA"/>
</dbReference>
<dbReference type="InterPro" id="IPR016160">
    <property type="entry name" value="Ald_DH_CS_CYS"/>
</dbReference>
<dbReference type="FunFam" id="3.40.309.10:FF:000002">
    <property type="entry name" value="Methylmalonate-semialdehyde dehydrogenase (Acylating)"/>
    <property type="match status" value="1"/>
</dbReference>
<evidence type="ECO:0000313" key="5">
    <source>
        <dbReference type="EMBL" id="MCP1168859.1"/>
    </source>
</evidence>
<accession>A0A9X2FP62</accession>